<dbReference type="Gene3D" id="3.30.1150.10">
    <property type="match status" value="1"/>
</dbReference>
<dbReference type="NCBIfam" id="TIGR01352">
    <property type="entry name" value="tonB_Cterm"/>
    <property type="match status" value="1"/>
</dbReference>
<feature type="compositionally biased region" description="Pro residues" evidence="5">
    <location>
        <begin position="206"/>
        <end position="219"/>
    </location>
</feature>
<keyword evidence="2 6" id="KW-0812">Transmembrane</keyword>
<evidence type="ECO:0000256" key="4">
    <source>
        <dbReference type="ARBA" id="ARBA00023136"/>
    </source>
</evidence>
<evidence type="ECO:0000313" key="9">
    <source>
        <dbReference type="Proteomes" id="UP000239735"/>
    </source>
</evidence>
<dbReference type="InterPro" id="IPR006260">
    <property type="entry name" value="TonB/TolA_C"/>
</dbReference>
<feature type="region of interest" description="Disordered" evidence="5">
    <location>
        <begin position="43"/>
        <end position="67"/>
    </location>
</feature>
<feature type="region of interest" description="Disordered" evidence="5">
    <location>
        <begin position="1"/>
        <end position="30"/>
    </location>
</feature>
<dbReference type="AlphaFoldDB" id="A0A2N9LFZ2"/>
<evidence type="ECO:0000256" key="2">
    <source>
        <dbReference type="ARBA" id="ARBA00022692"/>
    </source>
</evidence>
<sequence>MPTSEAPAEVNEPKGPADSTPKTGSPAGEIAIPGGILGLTASLDPAPAVDVEPEPEAELEPGSEPSVARPRVVRGSRWVDYDTHELLEMISELEDERRWSRLREGLWLAILIHVFLLSAITWIPIYLFKVPKVVDPFDALKEHSDQTFLNLPPDILKQRQKVAPKPLPKQPLIDKKTLDEFKSEAPPPPAEQQQAPVEPKPQASQPIPPSPQSPQPEAPRPSAVPAKPNFAMGSQNPSDQLRQDMMNSMHGHGQQGSNMPSGGLSMHPGAGTGAPDILSDTQGVDFSSWLTRWHYITQMTWDPLIPDEVNPPILKSGVVAIRFKVLPNGQVVDMTLDGRSGDTGLDRAAWGAITGSSYPPLPREFHGPYLELRAYFLYNMQPR</sequence>
<dbReference type="OrthoDB" id="120429at2"/>
<feature type="domain" description="TonB C-terminal" evidence="7">
    <location>
        <begin position="316"/>
        <end position="364"/>
    </location>
</feature>
<keyword evidence="4 6" id="KW-0472">Membrane</keyword>
<proteinExistence type="predicted"/>
<dbReference type="SUPFAM" id="SSF74653">
    <property type="entry name" value="TolA/TonB C-terminal domain"/>
    <property type="match status" value="1"/>
</dbReference>
<keyword evidence="3 6" id="KW-1133">Transmembrane helix</keyword>
<reference evidence="9" key="1">
    <citation type="submission" date="2018-02" db="EMBL/GenBank/DDBJ databases">
        <authorList>
            <person name="Hausmann B."/>
        </authorList>
    </citation>
    <scope>NUCLEOTIDE SEQUENCE [LARGE SCALE GENOMIC DNA]</scope>
    <source>
        <strain evidence="9">Peat soil MAG SbA5</strain>
    </source>
</reference>
<feature type="compositionally biased region" description="Low complexity" evidence="5">
    <location>
        <begin position="191"/>
        <end position="205"/>
    </location>
</feature>
<dbReference type="Pfam" id="PF03544">
    <property type="entry name" value="TonB_C"/>
    <property type="match status" value="1"/>
</dbReference>
<dbReference type="InterPro" id="IPR037682">
    <property type="entry name" value="TonB_C"/>
</dbReference>
<feature type="compositionally biased region" description="Acidic residues" evidence="5">
    <location>
        <begin position="51"/>
        <end position="61"/>
    </location>
</feature>
<evidence type="ECO:0000313" key="8">
    <source>
        <dbReference type="EMBL" id="SPE21955.1"/>
    </source>
</evidence>
<feature type="transmembrane region" description="Helical" evidence="6">
    <location>
        <begin position="106"/>
        <end position="128"/>
    </location>
</feature>
<name>A0A2N9LFZ2_9BACT</name>
<dbReference type="GO" id="GO:0016020">
    <property type="term" value="C:membrane"/>
    <property type="evidence" value="ECO:0007669"/>
    <property type="project" value="UniProtKB-SubCell"/>
</dbReference>
<evidence type="ECO:0000256" key="3">
    <source>
        <dbReference type="ARBA" id="ARBA00022989"/>
    </source>
</evidence>
<organism evidence="8 9">
    <name type="scientific">Candidatus Sulfuritelmatomonas gaucii</name>
    <dbReference type="NCBI Taxonomy" id="2043161"/>
    <lineage>
        <taxon>Bacteria</taxon>
        <taxon>Pseudomonadati</taxon>
        <taxon>Acidobacteriota</taxon>
        <taxon>Terriglobia</taxon>
        <taxon>Terriglobales</taxon>
        <taxon>Acidobacteriaceae</taxon>
        <taxon>Candidatus Sulfuritelmatomonas</taxon>
    </lineage>
</organism>
<dbReference type="EMBL" id="OKRB01000090">
    <property type="protein sequence ID" value="SPE21955.1"/>
    <property type="molecule type" value="Genomic_DNA"/>
</dbReference>
<evidence type="ECO:0000256" key="1">
    <source>
        <dbReference type="ARBA" id="ARBA00004167"/>
    </source>
</evidence>
<accession>A0A2N9LFZ2</accession>
<dbReference type="GO" id="GO:0055085">
    <property type="term" value="P:transmembrane transport"/>
    <property type="evidence" value="ECO:0007669"/>
    <property type="project" value="InterPro"/>
</dbReference>
<dbReference type="Proteomes" id="UP000239735">
    <property type="component" value="Unassembled WGS sequence"/>
</dbReference>
<comment type="subcellular location">
    <subcellularLocation>
        <location evidence="1">Membrane</location>
        <topology evidence="1">Single-pass membrane protein</topology>
    </subcellularLocation>
</comment>
<evidence type="ECO:0000256" key="5">
    <source>
        <dbReference type="SAM" id="MobiDB-lite"/>
    </source>
</evidence>
<evidence type="ECO:0000256" key="6">
    <source>
        <dbReference type="SAM" id="Phobius"/>
    </source>
</evidence>
<gene>
    <name evidence="8" type="ORF">SBA5_330012</name>
</gene>
<protein>
    <submittedName>
        <fullName evidence="8">Putative TonB-like protein</fullName>
    </submittedName>
</protein>
<feature type="region of interest" description="Disordered" evidence="5">
    <location>
        <begin position="180"/>
        <end position="279"/>
    </location>
</feature>
<evidence type="ECO:0000259" key="7">
    <source>
        <dbReference type="Pfam" id="PF03544"/>
    </source>
</evidence>